<feature type="signal peptide" evidence="1">
    <location>
        <begin position="1"/>
        <end position="23"/>
    </location>
</feature>
<feature type="chain" id="PRO_5017219571" evidence="1">
    <location>
        <begin position="24"/>
        <end position="290"/>
    </location>
</feature>
<dbReference type="Proteomes" id="UP000266441">
    <property type="component" value="Unassembled WGS sequence"/>
</dbReference>
<protein>
    <submittedName>
        <fullName evidence="2">DUF4249 domain-containing protein</fullName>
    </submittedName>
</protein>
<proteinExistence type="predicted"/>
<name>A0A399CTZ9_9BACT</name>
<dbReference type="InterPro" id="IPR025345">
    <property type="entry name" value="DUF4249"/>
</dbReference>
<evidence type="ECO:0000256" key="1">
    <source>
        <dbReference type="SAM" id="SignalP"/>
    </source>
</evidence>
<evidence type="ECO:0000313" key="2">
    <source>
        <dbReference type="EMBL" id="RIH63199.1"/>
    </source>
</evidence>
<dbReference type="OrthoDB" id="1466461at2"/>
<dbReference type="AlphaFoldDB" id="A0A399CTZ9"/>
<accession>A0A399CTZ9</accession>
<keyword evidence="3" id="KW-1185">Reference proteome</keyword>
<reference evidence="2 3" key="1">
    <citation type="journal article" date="2015" name="Int. J. Syst. Evol. Microbiol.">
        <title>Mariniphaga sediminis sp. nov., isolated from coastal sediment.</title>
        <authorList>
            <person name="Wang F.Q."/>
            <person name="Shen Q.Y."/>
            <person name="Chen G.J."/>
            <person name="Du Z.J."/>
        </authorList>
    </citation>
    <scope>NUCLEOTIDE SEQUENCE [LARGE SCALE GENOMIC DNA]</scope>
    <source>
        <strain evidence="2 3">SY21</strain>
    </source>
</reference>
<evidence type="ECO:0000313" key="3">
    <source>
        <dbReference type="Proteomes" id="UP000266441"/>
    </source>
</evidence>
<dbReference type="Pfam" id="PF14054">
    <property type="entry name" value="DUF4249"/>
    <property type="match status" value="1"/>
</dbReference>
<gene>
    <name evidence="2" type="ORF">D1164_20975</name>
</gene>
<sequence length="290" mass="33032">MKKYLLNILLLLFLGATLFPSCEKDVTFEFDRPSKLCLNCILNPDSTISARLTLSRDIENSTTFEPVDDAKIVLYENDTELGTLTPRGEGNYYLNYHPKNQNEYKIVVLHPDFDNLTAQTVVPQKPIVGHRQDTLEYSEQGLYYLLDVYYEIHDTPGLTNYWLYGKHTVHGVTYSGGGFFTSSVKAPFIDNFNRQTDTEAQHGFTYSYYVRISDVGYDGSILRFSTYGKTGLFTSFLSADEHYDKYIKSSVKARMNSEGELPFKEPVQIYSNIKNGYGIFGACTITTIKL</sequence>
<dbReference type="RefSeq" id="WP_119351866.1">
    <property type="nucleotide sequence ID" value="NZ_QWET01000024.1"/>
</dbReference>
<organism evidence="2 3">
    <name type="scientific">Mariniphaga sediminis</name>
    <dbReference type="NCBI Taxonomy" id="1628158"/>
    <lineage>
        <taxon>Bacteria</taxon>
        <taxon>Pseudomonadati</taxon>
        <taxon>Bacteroidota</taxon>
        <taxon>Bacteroidia</taxon>
        <taxon>Marinilabiliales</taxon>
        <taxon>Prolixibacteraceae</taxon>
        <taxon>Mariniphaga</taxon>
    </lineage>
</organism>
<keyword evidence="1" id="KW-0732">Signal</keyword>
<dbReference type="EMBL" id="QWET01000024">
    <property type="protein sequence ID" value="RIH63199.1"/>
    <property type="molecule type" value="Genomic_DNA"/>
</dbReference>
<comment type="caution">
    <text evidence="2">The sequence shown here is derived from an EMBL/GenBank/DDBJ whole genome shotgun (WGS) entry which is preliminary data.</text>
</comment>